<gene>
    <name evidence="2" type="ORF">SAMN05428998_102220</name>
</gene>
<feature type="transmembrane region" description="Helical" evidence="1">
    <location>
        <begin position="250"/>
        <end position="269"/>
    </location>
</feature>
<sequence length="919" mass="99331">MGRTAGVLVDWLLVTVASMLVMALVYPDMLVSAQVRFTAGHDGAVPFQSAWLHAGYFLRGGVQLWNRLDQVNHAYLHLSLGFQGLAPIVEGWLFSLFGGAVARPGEVFQHFHPVAFFTLAALFRTAGGLALLSLYPVPRWARLLTLLLANTLLSVQTWSGVIAGFLFSLLPLVLYFLILFFRRVSLATALWVVLALGLAFAQAPLLAVGYFYLPVHFFLLSTLVAFGWWRWRGRHRDGPGAQVAAPPSGWRGTAPLLIGCAALAVVLALDLDYLHLLTRTFFIADSGLSGSQGRFDQIFAPLSYMTKPPPGPDIGDLFAHVLDFTENRWWLSWPFIGAGCLGLALIGLTHGRHRERWLYAATLLLLVLAQAPRNWTSVGLPAHLITAFTDPFAFLIAHTHMSMMLMPFFLIVPIGLGLAALWRRAGQGEAPQGEGAADGVAAMLLAAGALAALLMLPTAAAATAAAIFLALLLCLMAPRIAVLSRGPRLKRLALAVPLAAAAGDLCGYSVYLKQVPYTGDRILPRSFEGLETADGPRINPVVVDYQNPATLVFPLHLRVEPPPTTPSTDPGFPSKNAVYFYAPTYAAAFFNTVFMERQFVRPHLYEIRHIRYAQAGDYVGQPDDRPADDKAIAPLLKGDDRALFFAPVAVSAERLGPAALLAAGAARWAVSLEDPGGGAVPGTLAALPDGPPLPPQSARQQSYSLALGDAVAERRREPALAAEGSFTEYDFPLPKGFPGYMATSLFSADRRELRLFAGDRELAPAQGYLIRPFTFDVRNVATDRLVVALPPGLPAGTALRLVVRLDGFLDDVKPNRNDTTGLEVEAPADGWLVWRNPWEDGWQATLDGRPAPVYIADRTAMAVQVPAGRHKVVFAYKPKGWTRRLVEAHLVASPLLALVVLGMALTGAAAGLGLPRRAP</sequence>
<feature type="transmembrane region" description="Helical" evidence="1">
    <location>
        <begin position="74"/>
        <end position="102"/>
    </location>
</feature>
<dbReference type="AlphaFoldDB" id="A0A1Y6B9S5"/>
<proteinExistence type="predicted"/>
<evidence type="ECO:0000313" key="2">
    <source>
        <dbReference type="EMBL" id="SME98885.1"/>
    </source>
</evidence>
<feature type="transmembrane region" description="Helical" evidence="1">
    <location>
        <begin position="114"/>
        <end position="135"/>
    </location>
</feature>
<feature type="transmembrane region" description="Helical" evidence="1">
    <location>
        <begin position="155"/>
        <end position="177"/>
    </location>
</feature>
<evidence type="ECO:0000256" key="1">
    <source>
        <dbReference type="SAM" id="Phobius"/>
    </source>
</evidence>
<feature type="transmembrane region" description="Helical" evidence="1">
    <location>
        <begin position="330"/>
        <end position="349"/>
    </location>
</feature>
<feature type="transmembrane region" description="Helical" evidence="1">
    <location>
        <begin position="184"/>
        <end position="203"/>
    </location>
</feature>
<organism evidence="2 3">
    <name type="scientific">Tistlia consotensis USBA 355</name>
    <dbReference type="NCBI Taxonomy" id="560819"/>
    <lineage>
        <taxon>Bacteria</taxon>
        <taxon>Pseudomonadati</taxon>
        <taxon>Pseudomonadota</taxon>
        <taxon>Alphaproteobacteria</taxon>
        <taxon>Rhodospirillales</taxon>
        <taxon>Rhodovibrionaceae</taxon>
        <taxon>Tistlia</taxon>
    </lineage>
</organism>
<dbReference type="EMBL" id="FWZX01000002">
    <property type="protein sequence ID" value="SME98885.1"/>
    <property type="molecule type" value="Genomic_DNA"/>
</dbReference>
<feature type="transmembrane region" description="Helical" evidence="1">
    <location>
        <begin position="404"/>
        <end position="422"/>
    </location>
</feature>
<feature type="transmembrane region" description="Helical" evidence="1">
    <location>
        <begin position="209"/>
        <end position="229"/>
    </location>
</feature>
<keyword evidence="1" id="KW-0812">Transmembrane</keyword>
<keyword evidence="3" id="KW-1185">Reference proteome</keyword>
<keyword evidence="1" id="KW-1133">Transmembrane helix</keyword>
<feature type="transmembrane region" description="Helical" evidence="1">
    <location>
        <begin position="7"/>
        <end position="26"/>
    </location>
</feature>
<dbReference type="STRING" id="560819.SAMN05428998_102220"/>
<dbReference type="Proteomes" id="UP000192917">
    <property type="component" value="Unassembled WGS sequence"/>
</dbReference>
<keyword evidence="1" id="KW-0472">Membrane</keyword>
<protein>
    <submittedName>
        <fullName evidence="2">Membrane protein YfhO</fullName>
    </submittedName>
</protein>
<evidence type="ECO:0000313" key="3">
    <source>
        <dbReference type="Proteomes" id="UP000192917"/>
    </source>
</evidence>
<feature type="transmembrane region" description="Helical" evidence="1">
    <location>
        <begin position="442"/>
        <end position="472"/>
    </location>
</feature>
<dbReference type="Pfam" id="PF09586">
    <property type="entry name" value="YfhO"/>
    <property type="match status" value="1"/>
</dbReference>
<accession>A0A1Y6B9S5</accession>
<reference evidence="2 3" key="1">
    <citation type="submission" date="2017-04" db="EMBL/GenBank/DDBJ databases">
        <authorList>
            <person name="Afonso C.L."/>
            <person name="Miller P.J."/>
            <person name="Scott M.A."/>
            <person name="Spackman E."/>
            <person name="Goraichik I."/>
            <person name="Dimitrov K.M."/>
            <person name="Suarez D.L."/>
            <person name="Swayne D.E."/>
        </authorList>
    </citation>
    <scope>NUCLEOTIDE SEQUENCE [LARGE SCALE GENOMIC DNA]</scope>
    <source>
        <strain evidence="2 3">USBA 355</strain>
    </source>
</reference>
<name>A0A1Y6B9S5_9PROT</name>
<dbReference type="InterPro" id="IPR018580">
    <property type="entry name" value="Uncharacterised_YfhO"/>
</dbReference>
<feature type="transmembrane region" description="Helical" evidence="1">
    <location>
        <begin position="895"/>
        <end position="914"/>
    </location>
</feature>
<dbReference type="RefSeq" id="WP_143596147.1">
    <property type="nucleotide sequence ID" value="NZ_FWZX01000002.1"/>
</dbReference>